<evidence type="ECO:0000256" key="2">
    <source>
        <dbReference type="ARBA" id="ARBA00006759"/>
    </source>
</evidence>
<evidence type="ECO:0000256" key="4">
    <source>
        <dbReference type="ARBA" id="ARBA00022801"/>
    </source>
</evidence>
<evidence type="ECO:0000256" key="6">
    <source>
        <dbReference type="SAM" id="Phobius"/>
    </source>
</evidence>
<dbReference type="GO" id="GO:0019243">
    <property type="term" value="P:methylglyoxal catabolic process to D-lactate via S-lactoyl-glutathione"/>
    <property type="evidence" value="ECO:0007669"/>
    <property type="project" value="InterPro"/>
</dbReference>
<dbReference type="NCBIfam" id="TIGR03413">
    <property type="entry name" value="GSH_gloB"/>
    <property type="match status" value="1"/>
</dbReference>
<dbReference type="STRING" id="400682.A0A1X7VPM0"/>
<dbReference type="KEGG" id="aqu:100638032"/>
<dbReference type="InterPro" id="IPR001279">
    <property type="entry name" value="Metallo-B-lactamas"/>
</dbReference>
<organism evidence="8">
    <name type="scientific">Amphimedon queenslandica</name>
    <name type="common">Sponge</name>
    <dbReference type="NCBI Taxonomy" id="400682"/>
    <lineage>
        <taxon>Eukaryota</taxon>
        <taxon>Metazoa</taxon>
        <taxon>Porifera</taxon>
        <taxon>Demospongiae</taxon>
        <taxon>Heteroscleromorpha</taxon>
        <taxon>Haplosclerida</taxon>
        <taxon>Niphatidae</taxon>
        <taxon>Amphimedon</taxon>
    </lineage>
</organism>
<dbReference type="GO" id="GO:0004416">
    <property type="term" value="F:hydroxyacylglutathione hydrolase activity"/>
    <property type="evidence" value="ECO:0007669"/>
    <property type="project" value="InterPro"/>
</dbReference>
<evidence type="ECO:0000313" key="8">
    <source>
        <dbReference type="EnsemblMetazoa" id="Aqu2.1.41790_001"/>
    </source>
</evidence>
<dbReference type="PANTHER" id="PTHR11935:SF116">
    <property type="entry name" value="HYDROLASE PNKD-RELATED"/>
    <property type="match status" value="1"/>
</dbReference>
<dbReference type="InParanoid" id="A0A1X7VPM0"/>
<keyword evidence="9" id="KW-1185">Reference proteome</keyword>
<comment type="cofactor">
    <cofactor evidence="1">
        <name>Zn(2+)</name>
        <dbReference type="ChEBI" id="CHEBI:29105"/>
    </cofactor>
</comment>
<dbReference type="AlphaFoldDB" id="A0A1X7VPM0"/>
<dbReference type="Gene3D" id="3.60.15.10">
    <property type="entry name" value="Ribonuclease Z/Hydroxyacylglutathione hydrolase-like"/>
    <property type="match status" value="1"/>
</dbReference>
<evidence type="ECO:0000259" key="7">
    <source>
        <dbReference type="SMART" id="SM00849"/>
    </source>
</evidence>
<dbReference type="EnsemblMetazoa" id="XM_003383306.2">
    <property type="protein sequence ID" value="XP_003383354.2"/>
    <property type="gene ID" value="LOC100638032"/>
</dbReference>
<keyword evidence="5" id="KW-0862">Zinc</keyword>
<name>A0A1X7VPM0_AMPQE</name>
<dbReference type="eggNOG" id="KOG0813">
    <property type="taxonomic scope" value="Eukaryota"/>
</dbReference>
<evidence type="ECO:0000256" key="3">
    <source>
        <dbReference type="ARBA" id="ARBA00022723"/>
    </source>
</evidence>
<dbReference type="Pfam" id="PF16123">
    <property type="entry name" value="HAGH_C"/>
    <property type="match status" value="1"/>
</dbReference>
<keyword evidence="3" id="KW-0479">Metal-binding</keyword>
<dbReference type="SUPFAM" id="SSF56281">
    <property type="entry name" value="Metallo-hydrolase/oxidoreductase"/>
    <property type="match status" value="1"/>
</dbReference>
<dbReference type="Proteomes" id="UP000007879">
    <property type="component" value="Unassembled WGS sequence"/>
</dbReference>
<keyword evidence="6" id="KW-0812">Transmembrane</keyword>
<protein>
    <recommendedName>
        <fullName evidence="7">Metallo-beta-lactamase domain-containing protein</fullName>
    </recommendedName>
</protein>
<comment type="similarity">
    <text evidence="2">Belongs to the metallo-beta-lactamase superfamily. Glyoxalase II family.</text>
</comment>
<evidence type="ECO:0000256" key="1">
    <source>
        <dbReference type="ARBA" id="ARBA00001947"/>
    </source>
</evidence>
<gene>
    <name evidence="8" type="primary">100638032</name>
</gene>
<dbReference type="OrthoDB" id="449487at2759"/>
<dbReference type="InterPro" id="IPR035680">
    <property type="entry name" value="Clx_II_MBL"/>
</dbReference>
<reference evidence="8" key="2">
    <citation type="submission" date="2017-05" db="UniProtKB">
        <authorList>
            <consortium name="EnsemblMetazoa"/>
        </authorList>
    </citation>
    <scope>IDENTIFICATION</scope>
</reference>
<dbReference type="InterPro" id="IPR017782">
    <property type="entry name" value="Hydroxyacylglutathione_Hdrlase"/>
</dbReference>
<proteinExistence type="inferred from homology"/>
<accession>A0A1X7VPM0</accession>
<keyword evidence="4" id="KW-0378">Hydrolase</keyword>
<reference evidence="9" key="1">
    <citation type="journal article" date="2010" name="Nature">
        <title>The Amphimedon queenslandica genome and the evolution of animal complexity.</title>
        <authorList>
            <person name="Srivastava M."/>
            <person name="Simakov O."/>
            <person name="Chapman J."/>
            <person name="Fahey B."/>
            <person name="Gauthier M.E."/>
            <person name="Mitros T."/>
            <person name="Richards G.S."/>
            <person name="Conaco C."/>
            <person name="Dacre M."/>
            <person name="Hellsten U."/>
            <person name="Larroux C."/>
            <person name="Putnam N.H."/>
            <person name="Stanke M."/>
            <person name="Adamska M."/>
            <person name="Darling A."/>
            <person name="Degnan S.M."/>
            <person name="Oakley T.H."/>
            <person name="Plachetzki D.C."/>
            <person name="Zhai Y."/>
            <person name="Adamski M."/>
            <person name="Calcino A."/>
            <person name="Cummins S.F."/>
            <person name="Goodstein D.M."/>
            <person name="Harris C."/>
            <person name="Jackson D.J."/>
            <person name="Leys S.P."/>
            <person name="Shu S."/>
            <person name="Woodcroft B.J."/>
            <person name="Vervoort M."/>
            <person name="Kosik K.S."/>
            <person name="Manning G."/>
            <person name="Degnan B.M."/>
            <person name="Rokhsar D.S."/>
        </authorList>
    </citation>
    <scope>NUCLEOTIDE SEQUENCE [LARGE SCALE GENOMIC DNA]</scope>
</reference>
<dbReference type="GO" id="GO:0046872">
    <property type="term" value="F:metal ion binding"/>
    <property type="evidence" value="ECO:0007669"/>
    <property type="project" value="UniProtKB-KW"/>
</dbReference>
<sequence>MAVYAWTVCACLSLLIGGYYMKKSGLLFKLGFPIGYFLYAKTSLGYFYHQKRVKKRPASSAPHSKVEPVAVDDSIVIYPVPYLEDNYAYLVVNEKTKRAVAVDPAHHAVLLGALEKYGVTLVGVLVTHKHWDHAGGNYELRKTFPHVPIYGGRKDLPAGTTHFVDPGVDIFIEEMNFHAIWTPGHTVGHIVYFLKSTTPPCLFSGDHLFIGGCGKIFEDNPEVMFQSLQAIKELPSDTLIFPGHEYSWSNLQFALIFDPHNVNVQKKLDNIKKLRLKRQATAPAVLSEELQYNPFLRTDSVALKETLKLKANVSQVDVLRKLRQEKDKFKAAA</sequence>
<evidence type="ECO:0000313" key="9">
    <source>
        <dbReference type="Proteomes" id="UP000007879"/>
    </source>
</evidence>
<dbReference type="CDD" id="cd07723">
    <property type="entry name" value="hydroxyacylglutathione_hydrolase_MBL-fold"/>
    <property type="match status" value="1"/>
</dbReference>
<dbReference type="InterPro" id="IPR032282">
    <property type="entry name" value="HAGH_C"/>
</dbReference>
<feature type="domain" description="Metallo-beta-lactamase" evidence="7">
    <location>
        <begin position="85"/>
        <end position="244"/>
    </location>
</feature>
<dbReference type="PANTHER" id="PTHR11935">
    <property type="entry name" value="BETA LACTAMASE DOMAIN"/>
    <property type="match status" value="1"/>
</dbReference>
<dbReference type="Pfam" id="PF00753">
    <property type="entry name" value="Lactamase_B"/>
    <property type="match status" value="1"/>
</dbReference>
<feature type="transmembrane region" description="Helical" evidence="6">
    <location>
        <begin position="27"/>
        <end position="48"/>
    </location>
</feature>
<dbReference type="HAMAP" id="MF_01374">
    <property type="entry name" value="Glyoxalase_2"/>
    <property type="match status" value="1"/>
</dbReference>
<keyword evidence="6" id="KW-0472">Membrane</keyword>
<dbReference type="EnsemblMetazoa" id="Aqu2.1.41790_001">
    <property type="protein sequence ID" value="Aqu2.1.41790_001"/>
    <property type="gene ID" value="Aqu2.1.41790"/>
</dbReference>
<dbReference type="OMA" id="NYAYIFY"/>
<dbReference type="SMART" id="SM00849">
    <property type="entry name" value="Lactamase_B"/>
    <property type="match status" value="1"/>
</dbReference>
<evidence type="ECO:0000256" key="5">
    <source>
        <dbReference type="ARBA" id="ARBA00022833"/>
    </source>
</evidence>
<dbReference type="InterPro" id="IPR036866">
    <property type="entry name" value="RibonucZ/Hydroxyglut_hydro"/>
</dbReference>
<keyword evidence="6" id="KW-1133">Transmembrane helix</keyword>